<accession>A0A6L3SNQ6</accession>
<dbReference type="Proteomes" id="UP000474159">
    <property type="component" value="Unassembled WGS sequence"/>
</dbReference>
<comment type="caution">
    <text evidence="2">The sequence shown here is derived from an EMBL/GenBank/DDBJ whole genome shotgun (WGS) entry which is preliminary data.</text>
</comment>
<reference evidence="2 3" key="1">
    <citation type="submission" date="2019-09" db="EMBL/GenBank/DDBJ databases">
        <title>YIM 48816 draft genome.</title>
        <authorList>
            <person name="Jiang L."/>
        </authorList>
    </citation>
    <scope>NUCLEOTIDE SEQUENCE [LARGE SCALE GENOMIC DNA]</scope>
    <source>
        <strain evidence="2 3">YIM 48816</strain>
    </source>
</reference>
<evidence type="ECO:0000313" key="2">
    <source>
        <dbReference type="EMBL" id="KAB1069642.1"/>
    </source>
</evidence>
<evidence type="ECO:0000313" key="3">
    <source>
        <dbReference type="Proteomes" id="UP000474159"/>
    </source>
</evidence>
<protein>
    <submittedName>
        <fullName evidence="2">Uncharacterized protein</fullName>
    </submittedName>
</protein>
<gene>
    <name evidence="2" type="ORF">F6X53_30735</name>
</gene>
<organism evidence="2 3">
    <name type="scientific">Methylobacterium soli</name>
    <dbReference type="NCBI Taxonomy" id="553447"/>
    <lineage>
        <taxon>Bacteria</taxon>
        <taxon>Pseudomonadati</taxon>
        <taxon>Pseudomonadota</taxon>
        <taxon>Alphaproteobacteria</taxon>
        <taxon>Hyphomicrobiales</taxon>
        <taxon>Methylobacteriaceae</taxon>
        <taxon>Methylobacterium</taxon>
    </lineage>
</organism>
<proteinExistence type="predicted"/>
<name>A0A6L3SNQ6_9HYPH</name>
<sequence length="240" mass="26713">MCETVQRAAVLTEVARQLESSRRRRISEGLKPGIALTIPQWHVVEAALRAQADPGQRNHPESNLIDGGQPSAGFMVQAAVRYCLGRPKNAPCLCTNWLRGHWRDLPKPIRADILGDVERYVRDEAQGGGESLHGPLRPWREFLAWVRVGQEVPERREALAPMARYRLEILARGPRAYSPTDPQIQALHRRGLIEPLTQAGAGERDRWAITRVGRAALGAPPDAGTKPRIRPATHPEEIPT</sequence>
<dbReference type="AlphaFoldDB" id="A0A6L3SNQ6"/>
<dbReference type="RefSeq" id="WP_151005520.1">
    <property type="nucleotide sequence ID" value="NZ_BPQY01000297.1"/>
</dbReference>
<keyword evidence="3" id="KW-1185">Reference proteome</keyword>
<dbReference type="OrthoDB" id="7990180at2"/>
<feature type="region of interest" description="Disordered" evidence="1">
    <location>
        <begin position="216"/>
        <end position="240"/>
    </location>
</feature>
<evidence type="ECO:0000256" key="1">
    <source>
        <dbReference type="SAM" id="MobiDB-lite"/>
    </source>
</evidence>
<dbReference type="EMBL" id="VZZK01000072">
    <property type="protein sequence ID" value="KAB1069642.1"/>
    <property type="molecule type" value="Genomic_DNA"/>
</dbReference>